<organism evidence="8 9">
    <name type="scientific">Agromyces aurantiacus</name>
    <dbReference type="NCBI Taxonomy" id="165814"/>
    <lineage>
        <taxon>Bacteria</taxon>
        <taxon>Bacillati</taxon>
        <taxon>Actinomycetota</taxon>
        <taxon>Actinomycetes</taxon>
        <taxon>Micrococcales</taxon>
        <taxon>Microbacteriaceae</taxon>
        <taxon>Agromyces</taxon>
    </lineage>
</organism>
<protein>
    <submittedName>
        <fullName evidence="8">Response regulator</fullName>
    </submittedName>
</protein>
<dbReference type="PANTHER" id="PTHR43214">
    <property type="entry name" value="TWO-COMPONENT RESPONSE REGULATOR"/>
    <property type="match status" value="1"/>
</dbReference>
<dbReference type="Pfam" id="PF00196">
    <property type="entry name" value="GerE"/>
    <property type="match status" value="1"/>
</dbReference>
<dbReference type="PRINTS" id="PR00038">
    <property type="entry name" value="HTHLUXR"/>
</dbReference>
<keyword evidence="4" id="KW-0804">Transcription</keyword>
<dbReference type="SUPFAM" id="SSF52172">
    <property type="entry name" value="CheY-like"/>
    <property type="match status" value="1"/>
</dbReference>
<dbReference type="InterPro" id="IPR016032">
    <property type="entry name" value="Sig_transdc_resp-reg_C-effctor"/>
</dbReference>
<dbReference type="PROSITE" id="PS50110">
    <property type="entry name" value="RESPONSE_REGULATORY"/>
    <property type="match status" value="1"/>
</dbReference>
<comment type="caution">
    <text evidence="8">The sequence shown here is derived from an EMBL/GenBank/DDBJ whole genome shotgun (WGS) entry which is preliminary data.</text>
</comment>
<gene>
    <name evidence="8" type="ORF">ACFPER_09120</name>
</gene>
<feature type="modified residue" description="4-aspartylphosphate" evidence="5">
    <location>
        <position position="59"/>
    </location>
</feature>
<evidence type="ECO:0000256" key="5">
    <source>
        <dbReference type="PROSITE-ProRule" id="PRU00169"/>
    </source>
</evidence>
<dbReference type="CDD" id="cd06170">
    <property type="entry name" value="LuxR_C_like"/>
    <property type="match status" value="1"/>
</dbReference>
<dbReference type="PROSITE" id="PS50043">
    <property type="entry name" value="HTH_LUXR_2"/>
    <property type="match status" value="1"/>
</dbReference>
<evidence type="ECO:0000259" key="7">
    <source>
        <dbReference type="PROSITE" id="PS50110"/>
    </source>
</evidence>
<evidence type="ECO:0000313" key="9">
    <source>
        <dbReference type="Proteomes" id="UP001595960"/>
    </source>
</evidence>
<dbReference type="Pfam" id="PF00072">
    <property type="entry name" value="Response_reg"/>
    <property type="match status" value="1"/>
</dbReference>
<dbReference type="RefSeq" id="WP_204392270.1">
    <property type="nucleotide sequence ID" value="NZ_JAFBBW010000001.1"/>
</dbReference>
<proteinExistence type="predicted"/>
<dbReference type="Gene3D" id="3.40.50.2300">
    <property type="match status" value="1"/>
</dbReference>
<dbReference type="SMART" id="SM00421">
    <property type="entry name" value="HTH_LUXR"/>
    <property type="match status" value="1"/>
</dbReference>
<evidence type="ECO:0000259" key="6">
    <source>
        <dbReference type="PROSITE" id="PS50043"/>
    </source>
</evidence>
<dbReference type="InterPro" id="IPR000792">
    <property type="entry name" value="Tscrpt_reg_LuxR_C"/>
</dbReference>
<keyword evidence="9" id="KW-1185">Reference proteome</keyword>
<sequence length="229" mass="24714">MDDQRTLRVVIAEDNYLVREGVRRLLEDSGEIDVVAGTGDAAELLDAVRRFSPDAVLTDIRMPPGHHMEGIEAAREIRAAHPDTGVVVLSQHADESYALALFADGSAGLGYLLKDRIGDLEDLVHALREVRAGGSVIDPQIVDTLVRRRSAAASSPLAALSPRELEVLREMARGRTNAGIEQSLFLSSSTVEKHVNAIFTKLRLPESGVHRRVAAVLAFLQDGGANAPE</sequence>
<evidence type="ECO:0000256" key="3">
    <source>
        <dbReference type="ARBA" id="ARBA00023125"/>
    </source>
</evidence>
<dbReference type="InterPro" id="IPR011006">
    <property type="entry name" value="CheY-like_superfamily"/>
</dbReference>
<accession>A0ABV9R6N7</accession>
<reference evidence="9" key="1">
    <citation type="journal article" date="2019" name="Int. J. Syst. Evol. Microbiol.">
        <title>The Global Catalogue of Microorganisms (GCM) 10K type strain sequencing project: providing services to taxonomists for standard genome sequencing and annotation.</title>
        <authorList>
            <consortium name="The Broad Institute Genomics Platform"/>
            <consortium name="The Broad Institute Genome Sequencing Center for Infectious Disease"/>
            <person name="Wu L."/>
            <person name="Ma J."/>
        </authorList>
    </citation>
    <scope>NUCLEOTIDE SEQUENCE [LARGE SCALE GENOMIC DNA]</scope>
    <source>
        <strain evidence="9">CGMCC 1.12192</strain>
    </source>
</reference>
<evidence type="ECO:0000256" key="2">
    <source>
        <dbReference type="ARBA" id="ARBA00023015"/>
    </source>
</evidence>
<keyword evidence="1 5" id="KW-0597">Phosphoprotein</keyword>
<feature type="domain" description="Response regulatory" evidence="7">
    <location>
        <begin position="8"/>
        <end position="129"/>
    </location>
</feature>
<dbReference type="CDD" id="cd17535">
    <property type="entry name" value="REC_NarL-like"/>
    <property type="match status" value="1"/>
</dbReference>
<name>A0ABV9R6N7_9MICO</name>
<evidence type="ECO:0000313" key="8">
    <source>
        <dbReference type="EMBL" id="MFC4828947.1"/>
    </source>
</evidence>
<feature type="domain" description="HTH luxR-type" evidence="6">
    <location>
        <begin position="153"/>
        <end position="223"/>
    </location>
</feature>
<keyword evidence="2" id="KW-0805">Transcription regulation</keyword>
<dbReference type="Proteomes" id="UP001595960">
    <property type="component" value="Unassembled WGS sequence"/>
</dbReference>
<evidence type="ECO:0000256" key="1">
    <source>
        <dbReference type="ARBA" id="ARBA00022553"/>
    </source>
</evidence>
<keyword evidence="3" id="KW-0238">DNA-binding</keyword>
<dbReference type="SUPFAM" id="SSF46894">
    <property type="entry name" value="C-terminal effector domain of the bipartite response regulators"/>
    <property type="match status" value="1"/>
</dbReference>
<dbReference type="PANTHER" id="PTHR43214:SF24">
    <property type="entry name" value="TRANSCRIPTIONAL REGULATORY PROTEIN NARL-RELATED"/>
    <property type="match status" value="1"/>
</dbReference>
<evidence type="ECO:0000256" key="4">
    <source>
        <dbReference type="ARBA" id="ARBA00023163"/>
    </source>
</evidence>
<dbReference type="InterPro" id="IPR001789">
    <property type="entry name" value="Sig_transdc_resp-reg_receiver"/>
</dbReference>
<dbReference type="EMBL" id="JBHSJC010000001">
    <property type="protein sequence ID" value="MFC4828947.1"/>
    <property type="molecule type" value="Genomic_DNA"/>
</dbReference>
<dbReference type="InterPro" id="IPR058245">
    <property type="entry name" value="NreC/VraR/RcsB-like_REC"/>
</dbReference>
<dbReference type="SMART" id="SM00448">
    <property type="entry name" value="REC"/>
    <property type="match status" value="1"/>
</dbReference>
<dbReference type="InterPro" id="IPR039420">
    <property type="entry name" value="WalR-like"/>
</dbReference>